<comment type="caution">
    <text evidence="2">The sequence shown here is derived from an EMBL/GenBank/DDBJ whole genome shotgun (WGS) entry which is preliminary data.</text>
</comment>
<keyword evidence="1" id="KW-0472">Membrane</keyword>
<protein>
    <submittedName>
        <fullName evidence="2">Uncharacterized protein</fullName>
    </submittedName>
</protein>
<name>A0ABU1Q2L3_9PSEU</name>
<dbReference type="RefSeq" id="WP_310309446.1">
    <property type="nucleotide sequence ID" value="NZ_BAAAXB010000001.1"/>
</dbReference>
<dbReference type="EMBL" id="JAVDSG010000001">
    <property type="protein sequence ID" value="MDR6596369.1"/>
    <property type="molecule type" value="Genomic_DNA"/>
</dbReference>
<keyword evidence="3" id="KW-1185">Reference proteome</keyword>
<reference evidence="2 3" key="1">
    <citation type="submission" date="2023-07" db="EMBL/GenBank/DDBJ databases">
        <title>Sequencing the genomes of 1000 actinobacteria strains.</title>
        <authorList>
            <person name="Klenk H.-P."/>
        </authorList>
    </citation>
    <scope>NUCLEOTIDE SEQUENCE [LARGE SCALE GENOMIC DNA]</scope>
    <source>
        <strain evidence="2 3">DSM 43749</strain>
    </source>
</reference>
<keyword evidence="1" id="KW-1133">Transmembrane helix</keyword>
<proteinExistence type="predicted"/>
<organism evidence="2 3">
    <name type="scientific">Saccharothrix longispora</name>
    <dbReference type="NCBI Taxonomy" id="33920"/>
    <lineage>
        <taxon>Bacteria</taxon>
        <taxon>Bacillati</taxon>
        <taxon>Actinomycetota</taxon>
        <taxon>Actinomycetes</taxon>
        <taxon>Pseudonocardiales</taxon>
        <taxon>Pseudonocardiaceae</taxon>
        <taxon>Saccharothrix</taxon>
    </lineage>
</organism>
<sequence length="364" mass="39449">MPDETSPPTEADAAALRARYRPCLIVIPLVLVTLFVQKSDGNTSLETIAFLGVATVSTLAIWSPIAAFGLRGQRHTHRFAWHFRRPWPPIASALLGTMGLLLSMTAIDAEDTDFEVPPSKSEVVLPPGAISLTPSASTPSNKSSFERIHDSESIAIRNIMAVKNDAHLRLTATIINKTEAVTISDQALVSLHAPLKGECTGEIVKYRIDDTLTVRDGLLKDADIAISGGIHDGFTVPAVGQLVHDCGTYLDLGFRVALTLNPQQSIEFAIDVPTHIRAILEKTTTVTPVPAQLYPIDEQSDVDLIFGIPLNSDNYYLDVTLGVGHTSSTNNWACTALVFGRSNKKVHREPCTDSRRSNSNPPVK</sequence>
<feature type="transmembrane region" description="Helical" evidence="1">
    <location>
        <begin position="20"/>
        <end position="36"/>
    </location>
</feature>
<gene>
    <name evidence="2" type="ORF">J2S66_004753</name>
</gene>
<keyword evidence="1" id="KW-0812">Transmembrane</keyword>
<evidence type="ECO:0000313" key="2">
    <source>
        <dbReference type="EMBL" id="MDR6596369.1"/>
    </source>
</evidence>
<evidence type="ECO:0000256" key="1">
    <source>
        <dbReference type="SAM" id="Phobius"/>
    </source>
</evidence>
<feature type="transmembrane region" description="Helical" evidence="1">
    <location>
        <begin position="48"/>
        <end position="70"/>
    </location>
</feature>
<evidence type="ECO:0000313" key="3">
    <source>
        <dbReference type="Proteomes" id="UP001268819"/>
    </source>
</evidence>
<accession>A0ABU1Q2L3</accession>
<dbReference type="Proteomes" id="UP001268819">
    <property type="component" value="Unassembled WGS sequence"/>
</dbReference>
<feature type="transmembrane region" description="Helical" evidence="1">
    <location>
        <begin position="90"/>
        <end position="107"/>
    </location>
</feature>